<evidence type="ECO:0000256" key="3">
    <source>
        <dbReference type="PROSITE-ProRule" id="PRU00409"/>
    </source>
</evidence>
<dbReference type="AlphaFoldDB" id="A0A7Y0Q2V8"/>
<dbReference type="InterPro" id="IPR013815">
    <property type="entry name" value="ATP_grasp_subdomain_1"/>
</dbReference>
<evidence type="ECO:0000256" key="1">
    <source>
        <dbReference type="ARBA" id="ARBA00010871"/>
    </source>
</evidence>
<dbReference type="PANTHER" id="PTHR23132:SF23">
    <property type="entry name" value="D-ALANINE--D-ALANINE LIGASE B"/>
    <property type="match status" value="1"/>
</dbReference>
<evidence type="ECO:0000313" key="6">
    <source>
        <dbReference type="Proteomes" id="UP000533476"/>
    </source>
</evidence>
<feature type="domain" description="ATP-grasp" evidence="4">
    <location>
        <begin position="122"/>
        <end position="327"/>
    </location>
</feature>
<reference evidence="5 6" key="1">
    <citation type="submission" date="2020-04" db="EMBL/GenBank/DDBJ databases">
        <authorList>
            <person name="Zhang R."/>
            <person name="Schippers A."/>
        </authorList>
    </citation>
    <scope>NUCLEOTIDE SEQUENCE [LARGE SCALE GENOMIC DNA]</scope>
    <source>
        <strain evidence="5 6">DSM 109850</strain>
    </source>
</reference>
<comment type="similarity">
    <text evidence="1">Belongs to the D-alanine--D-alanine ligase family.</text>
</comment>
<dbReference type="InterPro" id="IPR011761">
    <property type="entry name" value="ATP-grasp"/>
</dbReference>
<keyword evidence="3" id="KW-0067">ATP-binding</keyword>
<dbReference type="GO" id="GO:0008716">
    <property type="term" value="F:D-alanine-D-alanine ligase activity"/>
    <property type="evidence" value="ECO:0007669"/>
    <property type="project" value="InterPro"/>
</dbReference>
<proteinExistence type="inferred from homology"/>
<dbReference type="GO" id="GO:0005524">
    <property type="term" value="F:ATP binding"/>
    <property type="evidence" value="ECO:0007669"/>
    <property type="project" value="UniProtKB-UniRule"/>
</dbReference>
<protein>
    <submittedName>
        <fullName evidence="5">ATP-grasp domain-containing protein</fullName>
    </submittedName>
</protein>
<dbReference type="Pfam" id="PF07478">
    <property type="entry name" value="Dala_Dala_lig_C"/>
    <property type="match status" value="1"/>
</dbReference>
<dbReference type="Proteomes" id="UP000533476">
    <property type="component" value="Unassembled WGS sequence"/>
</dbReference>
<dbReference type="RefSeq" id="WP_169099763.1">
    <property type="nucleotide sequence ID" value="NZ_JABBVZ010000035.1"/>
</dbReference>
<dbReference type="PANTHER" id="PTHR23132">
    <property type="entry name" value="D-ALANINE--D-ALANINE LIGASE"/>
    <property type="match status" value="1"/>
</dbReference>
<keyword evidence="2" id="KW-0436">Ligase</keyword>
<gene>
    <name evidence="5" type="ORF">HIJ39_11395</name>
</gene>
<dbReference type="GO" id="GO:0046872">
    <property type="term" value="F:metal ion binding"/>
    <property type="evidence" value="ECO:0007669"/>
    <property type="project" value="InterPro"/>
</dbReference>
<accession>A0A7Y0Q2V8</accession>
<comment type="caution">
    <text evidence="5">The sequence shown here is derived from an EMBL/GenBank/DDBJ whole genome shotgun (WGS) entry which is preliminary data.</text>
</comment>
<evidence type="ECO:0000259" key="4">
    <source>
        <dbReference type="PROSITE" id="PS50975"/>
    </source>
</evidence>
<keyword evidence="3" id="KW-0547">Nucleotide-binding</keyword>
<dbReference type="InterPro" id="IPR011095">
    <property type="entry name" value="Dala_Dala_lig_C"/>
</dbReference>
<sequence length="343" mass="37399">MHRVKIALLHQSAPPPAIHGQIKPMKAGGYRDSGADIAFALKGRGISVATPTTDPDPRFDDGWTFPDTVEGIEAAIAAGASILWCNTIVYPGHPVDRFRGRLGFIGPETDLAKIVEDKTVAYHFLRDGGFPVPRQVVIDSRTNGTPPGRGPWVMKPVRGRGSQGVHWVPDGDVFQAVRQTWPLDRFGPGIIVEEALPGREITIAVLPPGRYVHDGTPIERQTPWALPAVERDQHVNHVMPYNGDVPIVENSRVISSSTAEIRHALRNAELLAARLGSRAVLRIDARENSEGVFAFFDVNMKPNMTGPGRPARETATSLVGLAAEAIGWDYGDLVTNLARQAWY</sequence>
<dbReference type="SUPFAM" id="SSF56059">
    <property type="entry name" value="Glutathione synthetase ATP-binding domain-like"/>
    <property type="match status" value="1"/>
</dbReference>
<evidence type="ECO:0000313" key="5">
    <source>
        <dbReference type="EMBL" id="NMP22952.1"/>
    </source>
</evidence>
<dbReference type="Gene3D" id="3.30.1490.20">
    <property type="entry name" value="ATP-grasp fold, A domain"/>
    <property type="match status" value="1"/>
</dbReference>
<evidence type="ECO:0000256" key="2">
    <source>
        <dbReference type="ARBA" id="ARBA00022598"/>
    </source>
</evidence>
<dbReference type="PROSITE" id="PS50975">
    <property type="entry name" value="ATP_GRASP"/>
    <property type="match status" value="1"/>
</dbReference>
<dbReference type="EMBL" id="JABBVZ010000035">
    <property type="protein sequence ID" value="NMP22952.1"/>
    <property type="molecule type" value="Genomic_DNA"/>
</dbReference>
<name>A0A7Y0Q2V8_9FIRM</name>
<organism evidence="5 6">
    <name type="scientific">Sulfobacillus harzensis</name>
    <dbReference type="NCBI Taxonomy" id="2729629"/>
    <lineage>
        <taxon>Bacteria</taxon>
        <taxon>Bacillati</taxon>
        <taxon>Bacillota</taxon>
        <taxon>Clostridia</taxon>
        <taxon>Eubacteriales</taxon>
        <taxon>Clostridiales Family XVII. Incertae Sedis</taxon>
        <taxon>Sulfobacillus</taxon>
    </lineage>
</organism>
<keyword evidence="6" id="KW-1185">Reference proteome</keyword>
<dbReference type="Gene3D" id="3.30.470.20">
    <property type="entry name" value="ATP-grasp fold, B domain"/>
    <property type="match status" value="1"/>
</dbReference>